<dbReference type="RefSeq" id="WP_261894926.1">
    <property type="nucleotide sequence ID" value="NZ_AP024895.1"/>
</dbReference>
<feature type="chain" id="PRO_5046645267" description="DNA polymerase III subunit beta" evidence="1">
    <location>
        <begin position="20"/>
        <end position="149"/>
    </location>
</feature>
<accession>A0ABZ0QFQ4</accession>
<feature type="signal peptide" evidence="1">
    <location>
        <begin position="1"/>
        <end position="19"/>
    </location>
</feature>
<reference evidence="2 3" key="1">
    <citation type="submission" date="2023-11" db="EMBL/GenBank/DDBJ databases">
        <title>Plant-associative lifestyle of Vibrio porteresiae and its evolutionary dynamics.</title>
        <authorList>
            <person name="Rameshkumar N."/>
            <person name="Kirti K."/>
        </authorList>
    </citation>
    <scope>NUCLEOTIDE SEQUENCE [LARGE SCALE GENOMIC DNA]</scope>
    <source>
        <strain evidence="2 3">MSSRF30</strain>
    </source>
</reference>
<keyword evidence="1" id="KW-0732">Signal</keyword>
<proteinExistence type="predicted"/>
<dbReference type="EMBL" id="CP138203">
    <property type="protein sequence ID" value="WPC74655.1"/>
    <property type="molecule type" value="Genomic_DNA"/>
</dbReference>
<keyword evidence="3" id="KW-1185">Reference proteome</keyword>
<evidence type="ECO:0000313" key="3">
    <source>
        <dbReference type="Proteomes" id="UP001304071"/>
    </source>
</evidence>
<sequence length="149" mass="16815">MKKFALLTLVCFLTACSFSPDVNWEQGNLAELAHIDVELKSNLWTDLLPNVDKSAQTRNLNGTLTLTTSGELPADLTVKQIVLKQGKDFWVINGDDVELRTQSENVWEVVFQTEIALHLNKTVSVALELVDTDGDVWLVERKIEIDRVY</sequence>
<dbReference type="PROSITE" id="PS51257">
    <property type="entry name" value="PROKAR_LIPOPROTEIN"/>
    <property type="match status" value="1"/>
</dbReference>
<evidence type="ECO:0000313" key="2">
    <source>
        <dbReference type="EMBL" id="WPC74655.1"/>
    </source>
</evidence>
<evidence type="ECO:0000256" key="1">
    <source>
        <dbReference type="SAM" id="SignalP"/>
    </source>
</evidence>
<gene>
    <name evidence="2" type="ORF">R8Z52_05400</name>
</gene>
<evidence type="ECO:0008006" key="4">
    <source>
        <dbReference type="Google" id="ProtNLM"/>
    </source>
</evidence>
<name>A0ABZ0QFQ4_9VIBR</name>
<organism evidence="2 3">
    <name type="scientific">Vibrio porteresiae DSM 19223</name>
    <dbReference type="NCBI Taxonomy" id="1123496"/>
    <lineage>
        <taxon>Bacteria</taxon>
        <taxon>Pseudomonadati</taxon>
        <taxon>Pseudomonadota</taxon>
        <taxon>Gammaproteobacteria</taxon>
        <taxon>Vibrionales</taxon>
        <taxon>Vibrionaceae</taxon>
        <taxon>Vibrio</taxon>
    </lineage>
</organism>
<protein>
    <recommendedName>
        <fullName evidence="4">DNA polymerase III subunit beta</fullName>
    </recommendedName>
</protein>
<dbReference type="Proteomes" id="UP001304071">
    <property type="component" value="Chromosome 1"/>
</dbReference>